<reference evidence="3" key="1">
    <citation type="submission" date="2021-01" db="EMBL/GenBank/DDBJ databases">
        <title>Whole genome shotgun sequence of Actinoplanes nipponensis NBRC 14063.</title>
        <authorList>
            <person name="Komaki H."/>
            <person name="Tamura T."/>
        </authorList>
    </citation>
    <scope>NUCLEOTIDE SEQUENCE</scope>
    <source>
        <strain evidence="3">NBRC 14063</strain>
    </source>
</reference>
<feature type="chain" id="PRO_5037022574" description="WD40-like Beta Propeller Repeat" evidence="2">
    <location>
        <begin position="29"/>
        <end position="450"/>
    </location>
</feature>
<dbReference type="PANTHER" id="PTHR36842:SF2">
    <property type="entry name" value="SLR0505 PROTEIN"/>
    <property type="match status" value="1"/>
</dbReference>
<dbReference type="RefSeq" id="WP_203768985.1">
    <property type="nucleotide sequence ID" value="NZ_BAAAYJ010000080.1"/>
</dbReference>
<dbReference type="EMBL" id="BOMQ01000036">
    <property type="protein sequence ID" value="GIE49579.1"/>
    <property type="molecule type" value="Genomic_DNA"/>
</dbReference>
<evidence type="ECO:0000256" key="2">
    <source>
        <dbReference type="SAM" id="SignalP"/>
    </source>
</evidence>
<evidence type="ECO:0008006" key="5">
    <source>
        <dbReference type="Google" id="ProtNLM"/>
    </source>
</evidence>
<accession>A0A919MHE2</accession>
<dbReference type="AlphaFoldDB" id="A0A919MHE2"/>
<feature type="region of interest" description="Disordered" evidence="1">
    <location>
        <begin position="418"/>
        <end position="437"/>
    </location>
</feature>
<keyword evidence="4" id="KW-1185">Reference proteome</keyword>
<evidence type="ECO:0000313" key="3">
    <source>
        <dbReference type="EMBL" id="GIE49579.1"/>
    </source>
</evidence>
<dbReference type="PANTHER" id="PTHR36842">
    <property type="entry name" value="PROTEIN TOLB HOMOLOG"/>
    <property type="match status" value="1"/>
</dbReference>
<gene>
    <name evidence="3" type="ORF">Ani05nite_31130</name>
</gene>
<dbReference type="InterPro" id="IPR011042">
    <property type="entry name" value="6-blade_b-propeller_TolB-like"/>
</dbReference>
<keyword evidence="2" id="KW-0732">Signal</keyword>
<evidence type="ECO:0000256" key="1">
    <source>
        <dbReference type="SAM" id="MobiDB-lite"/>
    </source>
</evidence>
<proteinExistence type="predicted"/>
<dbReference type="Gene3D" id="2.120.10.30">
    <property type="entry name" value="TolB, C-terminal domain"/>
    <property type="match status" value="2"/>
</dbReference>
<name>A0A919MHE2_9ACTN</name>
<dbReference type="Proteomes" id="UP000647172">
    <property type="component" value="Unassembled WGS sequence"/>
</dbReference>
<protein>
    <recommendedName>
        <fullName evidence="5">WD40-like Beta Propeller Repeat</fullName>
    </recommendedName>
</protein>
<evidence type="ECO:0000313" key="4">
    <source>
        <dbReference type="Proteomes" id="UP000647172"/>
    </source>
</evidence>
<feature type="signal peptide" evidence="2">
    <location>
        <begin position="1"/>
        <end position="28"/>
    </location>
</feature>
<organism evidence="3 4">
    <name type="scientific">Actinoplanes nipponensis</name>
    <dbReference type="NCBI Taxonomy" id="135950"/>
    <lineage>
        <taxon>Bacteria</taxon>
        <taxon>Bacillati</taxon>
        <taxon>Actinomycetota</taxon>
        <taxon>Actinomycetes</taxon>
        <taxon>Micromonosporales</taxon>
        <taxon>Micromonosporaceae</taxon>
        <taxon>Actinoplanes</taxon>
    </lineage>
</organism>
<comment type="caution">
    <text evidence="3">The sequence shown here is derived from an EMBL/GenBank/DDBJ whole genome shotgun (WGS) entry which is preliminary data.</text>
</comment>
<sequence>MHKGWTGTTVLVAVTAVVLGSAPPGAQAAPSAWRGTISLVSAARDGGPADSYSTPGSGVSAHGRYVVFASAATDLVAGDTNDQTDVFVRDTVARRTVLVSQGTGGVPSDAESRPGNISADGRYVVFESAAASFLPGNESHQWNVFVRDLRRGRTTLVSVAAGGGLADRGALRPDISADGRYVAFDSASTNLIPGDTNDTSDVFVRDLATARTERVSLTPEGEQSQSFSSEASVSAHGEVVAFASDQALVPGPPLPVFTSSLAYARDRRRGTTVVLSRDVPVDPRSFIATSAEPSVSDNGRFVVFEHSGSLGVGVDPVPNVWLRDLRTGRLEIVSADYRGRPNTTIGAYANADVSADGRFVAFTTATPVFRSDEDTLVDTYVRDRRTGVVTWITRGQRRLYPDTGNGSQTAAISADGRHVSFGSDVDPQPGGPPLGQEGYRVFVWDAVPPR</sequence>
<dbReference type="SUPFAM" id="SSF82171">
    <property type="entry name" value="DPP6 N-terminal domain-like"/>
    <property type="match status" value="1"/>
</dbReference>